<dbReference type="RefSeq" id="WP_193954040.1">
    <property type="nucleotide sequence ID" value="NZ_JADEYS010000014.1"/>
</dbReference>
<comment type="caution">
    <text evidence="1">The sequence shown here is derived from an EMBL/GenBank/DDBJ whole genome shotgun (WGS) entry which is preliminary data.</text>
</comment>
<organism evidence="1 2">
    <name type="scientific">Pontibacterium sinense</name>
    <dbReference type="NCBI Taxonomy" id="2781979"/>
    <lineage>
        <taxon>Bacteria</taxon>
        <taxon>Pseudomonadati</taxon>
        <taxon>Pseudomonadota</taxon>
        <taxon>Gammaproteobacteria</taxon>
        <taxon>Oceanospirillales</taxon>
        <taxon>Oceanospirillaceae</taxon>
        <taxon>Pontibacterium</taxon>
    </lineage>
</organism>
<dbReference type="Proteomes" id="UP000640333">
    <property type="component" value="Unassembled WGS sequence"/>
</dbReference>
<proteinExistence type="predicted"/>
<name>A0A8J7K6F8_9GAMM</name>
<gene>
    <name evidence="1" type="ORF">IOQ59_14180</name>
</gene>
<protein>
    <recommendedName>
        <fullName evidence="3">Glycosyltransferase</fullName>
    </recommendedName>
</protein>
<keyword evidence="2" id="KW-1185">Reference proteome</keyword>
<dbReference type="AlphaFoldDB" id="A0A8J7K6F8"/>
<dbReference type="Gene3D" id="3.40.50.2000">
    <property type="entry name" value="Glycogen Phosphorylase B"/>
    <property type="match status" value="1"/>
</dbReference>
<accession>A0A8J7K6F8</accession>
<reference evidence="1" key="1">
    <citation type="submission" date="2020-10" db="EMBL/GenBank/DDBJ databases">
        <title>Bacterium isolated from coastal waters sediment.</title>
        <authorList>
            <person name="Chen R.-J."/>
            <person name="Lu D.-C."/>
            <person name="Zhu K.-L."/>
            <person name="Du Z.-J."/>
        </authorList>
    </citation>
    <scope>NUCLEOTIDE SEQUENCE</scope>
    <source>
        <strain evidence="1">N1Y112</strain>
    </source>
</reference>
<evidence type="ECO:0008006" key="3">
    <source>
        <dbReference type="Google" id="ProtNLM"/>
    </source>
</evidence>
<evidence type="ECO:0000313" key="2">
    <source>
        <dbReference type="Proteomes" id="UP000640333"/>
    </source>
</evidence>
<sequence>MKIDILSDIPYQYYQHVNQSLYREFNKNHDVRFFQKFFLHSPSVGRFFKLKRDRGFSSKINNELGVVDVFGFPSTIPAINSFVLRYLKKKHDFDGDIAVAFVANEVTRGLLSGYDKKVYYCVHDYEKQGLSSEKIREEKRLVKDVDVVLCDNEIVLKRISEGEDIVSVFDANKNDKYIMVPPLVSLSFYNIPEASVKYDYIYYGSIHEDLDLKLIISLARNGKRIFIVSNECSSELYSEGNIFISPATTDFSVLCNYIAQANEIILPYKNSEFMNTVTPAKVFQSLATGKRVCTSNLGLSKKYGICTINELGGYGAVFDAVIDVDKYKESNVLSNIKRVLGL</sequence>
<dbReference type="EMBL" id="JADEYS010000014">
    <property type="protein sequence ID" value="MBE9398405.1"/>
    <property type="molecule type" value="Genomic_DNA"/>
</dbReference>
<evidence type="ECO:0000313" key="1">
    <source>
        <dbReference type="EMBL" id="MBE9398405.1"/>
    </source>
</evidence>